<name>X0XNW6_9ZZZZ</name>
<gene>
    <name evidence="1" type="ORF">S01H1_81742</name>
</gene>
<proteinExistence type="predicted"/>
<dbReference type="AlphaFoldDB" id="X0XNW6"/>
<sequence>LNDGDLVLVMRGCGRDVVGIITGFLDNPNAEQALVARARLGDSTVKKKLEEFLQTRMHNEFEKKEDEQAMRYRSYLDRPAKAADIIGALACVSEPNEAAERFLDYIQKREVPDLIEDHEFFRGLILLPTTYARKVLKAYLVKACGWQPREERMPYGLTRGSPDRVLYPLRKIVGLYGDRQIAEEIFKIMLSAVNEEKHFEPLDI</sequence>
<reference evidence="1" key="1">
    <citation type="journal article" date="2014" name="Front. Microbiol.">
        <title>High frequency of phylogenetically diverse reductive dehalogenase-homologous genes in deep subseafloor sedimentary metagenomes.</title>
        <authorList>
            <person name="Kawai M."/>
            <person name="Futagami T."/>
            <person name="Toyoda A."/>
            <person name="Takaki Y."/>
            <person name="Nishi S."/>
            <person name="Hori S."/>
            <person name="Arai W."/>
            <person name="Tsubouchi T."/>
            <person name="Morono Y."/>
            <person name="Uchiyama I."/>
            <person name="Ito T."/>
            <person name="Fujiyama A."/>
            <person name="Inagaki F."/>
            <person name="Takami H."/>
        </authorList>
    </citation>
    <scope>NUCLEOTIDE SEQUENCE</scope>
    <source>
        <strain evidence="1">Expedition CK06-06</strain>
    </source>
</reference>
<feature type="non-terminal residue" evidence="1">
    <location>
        <position position="1"/>
    </location>
</feature>
<protein>
    <submittedName>
        <fullName evidence="1">Uncharacterized protein</fullName>
    </submittedName>
</protein>
<feature type="non-terminal residue" evidence="1">
    <location>
        <position position="204"/>
    </location>
</feature>
<accession>X0XNW6</accession>
<organism evidence="1">
    <name type="scientific">marine sediment metagenome</name>
    <dbReference type="NCBI Taxonomy" id="412755"/>
    <lineage>
        <taxon>unclassified sequences</taxon>
        <taxon>metagenomes</taxon>
        <taxon>ecological metagenomes</taxon>
    </lineage>
</organism>
<comment type="caution">
    <text evidence="1">The sequence shown here is derived from an EMBL/GenBank/DDBJ whole genome shotgun (WGS) entry which is preliminary data.</text>
</comment>
<evidence type="ECO:0000313" key="1">
    <source>
        <dbReference type="EMBL" id="GAG44864.1"/>
    </source>
</evidence>
<dbReference type="EMBL" id="BARS01055354">
    <property type="protein sequence ID" value="GAG44864.1"/>
    <property type="molecule type" value="Genomic_DNA"/>
</dbReference>